<evidence type="ECO:0000256" key="1">
    <source>
        <dbReference type="SAM" id="Coils"/>
    </source>
</evidence>
<accession>A0ABT8DXP8</accession>
<reference evidence="4 5" key="1">
    <citation type="submission" date="2023-06" db="EMBL/GenBank/DDBJ databases">
        <title>Pelomonas sp. PFR6 16S ribosomal RNA gene Genome sequencing and assembly.</title>
        <authorList>
            <person name="Woo H."/>
        </authorList>
    </citation>
    <scope>NUCLEOTIDE SEQUENCE [LARGE SCALE GENOMIC DNA]</scope>
    <source>
        <strain evidence="4 5">PFR6</strain>
    </source>
</reference>
<evidence type="ECO:0000256" key="3">
    <source>
        <dbReference type="SAM" id="Phobius"/>
    </source>
</evidence>
<dbReference type="Proteomes" id="UP001228044">
    <property type="component" value="Unassembled WGS sequence"/>
</dbReference>
<dbReference type="EMBL" id="JAUHHC010000004">
    <property type="protein sequence ID" value="MDN3921692.1"/>
    <property type="molecule type" value="Genomic_DNA"/>
</dbReference>
<feature type="transmembrane region" description="Helical" evidence="3">
    <location>
        <begin position="329"/>
        <end position="351"/>
    </location>
</feature>
<dbReference type="InterPro" id="IPR007813">
    <property type="entry name" value="PilN"/>
</dbReference>
<protein>
    <submittedName>
        <fullName evidence="4">PilN domain-containing protein</fullName>
    </submittedName>
</protein>
<keyword evidence="3" id="KW-1133">Transmembrane helix</keyword>
<proteinExistence type="predicted"/>
<gene>
    <name evidence="4" type="ORF">QWJ38_15470</name>
</gene>
<evidence type="ECO:0000313" key="5">
    <source>
        <dbReference type="Proteomes" id="UP001228044"/>
    </source>
</evidence>
<name>A0ABT8DXP8_9BURK</name>
<keyword evidence="1" id="KW-0175">Coiled coil</keyword>
<organism evidence="4 5">
    <name type="scientific">Roseateles violae</name>
    <dbReference type="NCBI Taxonomy" id="3058042"/>
    <lineage>
        <taxon>Bacteria</taxon>
        <taxon>Pseudomonadati</taxon>
        <taxon>Pseudomonadota</taxon>
        <taxon>Betaproteobacteria</taxon>
        <taxon>Burkholderiales</taxon>
        <taxon>Sphaerotilaceae</taxon>
        <taxon>Roseateles</taxon>
    </lineage>
</organism>
<dbReference type="Gene3D" id="3.30.1490.300">
    <property type="match status" value="1"/>
</dbReference>
<dbReference type="RefSeq" id="WP_290360007.1">
    <property type="nucleotide sequence ID" value="NZ_JAUHHC010000004.1"/>
</dbReference>
<feature type="coiled-coil region" evidence="1">
    <location>
        <begin position="355"/>
        <end position="382"/>
    </location>
</feature>
<comment type="caution">
    <text evidence="4">The sequence shown here is derived from an EMBL/GenBank/DDBJ whole genome shotgun (WGS) entry which is preliminary data.</text>
</comment>
<keyword evidence="3" id="KW-0472">Membrane</keyword>
<feature type="region of interest" description="Disordered" evidence="2">
    <location>
        <begin position="487"/>
        <end position="506"/>
    </location>
</feature>
<evidence type="ECO:0000256" key="2">
    <source>
        <dbReference type="SAM" id="MobiDB-lite"/>
    </source>
</evidence>
<keyword evidence="5" id="KW-1185">Reference proteome</keyword>
<dbReference type="Pfam" id="PF05137">
    <property type="entry name" value="PilN"/>
    <property type="match status" value="1"/>
</dbReference>
<dbReference type="Gene3D" id="3.30.420.40">
    <property type="match status" value="2"/>
</dbReference>
<keyword evidence="3" id="KW-0812">Transmembrane</keyword>
<sequence>MGTGTWAAIDAGPGAQALGVCVRRGLRAGSKPQVLSCARLDALKADDAGALAELAKKIHVLGASLALTLGRSDYRMLVVAEPPVTAEEMAGSMRWAVGPLLDMPLDEVDLAWMSIPTAEHLPSRARQMYVAVAQQVLLNEQAALFQRKAGLTLKAVDVRESAQRNIAALLEREGEGLALLHVGTQGVSISFTFQGELYLDRFIEQPLAEWEAADAAARLKIHERIALPLLRSVDFINRNLPFMPVSRVVLAPLPAALELQAYLAEHLPLQVEQLDLGTVFDLSKTPELREPTEQARYFTALGAALRGGARAGQRQQLNLLDRVKEPVSLAIWGIALSLLTLIGLTLWGLSLRSDLAALEMQAQQGKRQIERTTAEMETMRQRAGSDQEAAALKAEVDALKPKAAAVQSLVDSLRTARLGRPEGYADYFNTLAGVAEQGLWITSVSVGETGKGLAVSGRALRNESVLSYAKRLNQSFAAQGVQFNSVEMTPDAQPGSQGGPGTAAGPSMISFKLY</sequence>
<evidence type="ECO:0000313" key="4">
    <source>
        <dbReference type="EMBL" id="MDN3921692.1"/>
    </source>
</evidence>